<name>A0ABU8U2C4_9ACTN</name>
<dbReference type="Proteomes" id="UP001382904">
    <property type="component" value="Unassembled WGS sequence"/>
</dbReference>
<evidence type="ECO:0000256" key="1">
    <source>
        <dbReference type="SAM" id="MobiDB-lite"/>
    </source>
</evidence>
<evidence type="ECO:0000313" key="2">
    <source>
        <dbReference type="EMBL" id="MEJ8641840.1"/>
    </source>
</evidence>
<dbReference type="EMBL" id="JBBKAM010000002">
    <property type="protein sequence ID" value="MEJ8641840.1"/>
    <property type="molecule type" value="Genomic_DNA"/>
</dbReference>
<comment type="caution">
    <text evidence="2">The sequence shown here is derived from an EMBL/GenBank/DDBJ whole genome shotgun (WGS) entry which is preliminary data.</text>
</comment>
<gene>
    <name evidence="2" type="ORF">WKI68_10940</name>
</gene>
<accession>A0ABU8U2C4</accession>
<feature type="region of interest" description="Disordered" evidence="1">
    <location>
        <begin position="1"/>
        <end position="21"/>
    </location>
</feature>
<organism evidence="2 3">
    <name type="scientific">Streptomyces caledonius</name>
    <dbReference type="NCBI Taxonomy" id="3134107"/>
    <lineage>
        <taxon>Bacteria</taxon>
        <taxon>Bacillati</taxon>
        <taxon>Actinomycetota</taxon>
        <taxon>Actinomycetes</taxon>
        <taxon>Kitasatosporales</taxon>
        <taxon>Streptomycetaceae</taxon>
        <taxon>Streptomyces</taxon>
    </lineage>
</organism>
<protein>
    <submittedName>
        <fullName evidence="2">Uncharacterized protein</fullName>
    </submittedName>
</protein>
<proteinExistence type="predicted"/>
<sequence length="47" mass="4871">MRGLVRTHRPDAEDPGSGPLESVLVPGGVELRWPPGTSKTSAGGWCG</sequence>
<evidence type="ECO:0000313" key="3">
    <source>
        <dbReference type="Proteomes" id="UP001382904"/>
    </source>
</evidence>
<keyword evidence="3" id="KW-1185">Reference proteome</keyword>
<reference evidence="2 3" key="1">
    <citation type="submission" date="2024-03" db="EMBL/GenBank/DDBJ databases">
        <title>Novel Streptomyces species of biotechnological and ecological value are a feature of Machair soil.</title>
        <authorList>
            <person name="Prole J.R."/>
            <person name="Goodfellow M."/>
            <person name="Allenby N."/>
            <person name="Ward A.C."/>
        </authorList>
    </citation>
    <scope>NUCLEOTIDE SEQUENCE [LARGE SCALE GENOMIC DNA]</scope>
    <source>
        <strain evidence="2 3">MS1.HAVA.3</strain>
    </source>
</reference>